<evidence type="ECO:0000256" key="1">
    <source>
        <dbReference type="SAM" id="MobiDB-lite"/>
    </source>
</evidence>
<dbReference type="EMBL" id="NRRY01000081">
    <property type="protein sequence ID" value="MBK1621526.1"/>
    <property type="molecule type" value="Genomic_DNA"/>
</dbReference>
<feature type="region of interest" description="Disordered" evidence="1">
    <location>
        <begin position="36"/>
        <end position="76"/>
    </location>
</feature>
<evidence type="ECO:0000313" key="3">
    <source>
        <dbReference type="Proteomes" id="UP001138768"/>
    </source>
</evidence>
<evidence type="ECO:0000313" key="2">
    <source>
        <dbReference type="EMBL" id="MBK1621526.1"/>
    </source>
</evidence>
<feature type="compositionally biased region" description="Polar residues" evidence="1">
    <location>
        <begin position="66"/>
        <end position="76"/>
    </location>
</feature>
<accession>A0A9X1B750</accession>
<reference evidence="2 3" key="1">
    <citation type="journal article" date="2020" name="Microorganisms">
        <title>Osmotic Adaptation and Compatible Solute Biosynthesis of Phototrophic Bacteria as Revealed from Genome Analyses.</title>
        <authorList>
            <person name="Imhoff J.F."/>
            <person name="Rahn T."/>
            <person name="Kunzel S."/>
            <person name="Keller A."/>
            <person name="Neulinger S.C."/>
        </authorList>
    </citation>
    <scope>NUCLEOTIDE SEQUENCE [LARGE SCALE GENOMIC DNA]</scope>
    <source>
        <strain evidence="2 3">DSM 25653</strain>
    </source>
</reference>
<feature type="compositionally biased region" description="Basic and acidic residues" evidence="1">
    <location>
        <begin position="44"/>
        <end position="64"/>
    </location>
</feature>
<name>A0A9X1B750_9GAMM</name>
<dbReference type="AlphaFoldDB" id="A0A9X1B750"/>
<keyword evidence="3" id="KW-1185">Reference proteome</keyword>
<organism evidence="2 3">
    <name type="scientific">Lamprobacter modestohalophilus</name>
    <dbReference type="NCBI Taxonomy" id="1064514"/>
    <lineage>
        <taxon>Bacteria</taxon>
        <taxon>Pseudomonadati</taxon>
        <taxon>Pseudomonadota</taxon>
        <taxon>Gammaproteobacteria</taxon>
        <taxon>Chromatiales</taxon>
        <taxon>Chromatiaceae</taxon>
        <taxon>Lamprobacter</taxon>
    </lineage>
</organism>
<protein>
    <submittedName>
        <fullName evidence="2">Uncharacterized protein</fullName>
    </submittedName>
</protein>
<proteinExistence type="predicted"/>
<gene>
    <name evidence="2" type="ORF">CKO42_24560</name>
</gene>
<comment type="caution">
    <text evidence="2">The sequence shown here is derived from an EMBL/GenBank/DDBJ whole genome shotgun (WGS) entry which is preliminary data.</text>
</comment>
<dbReference type="Proteomes" id="UP001138768">
    <property type="component" value="Unassembled WGS sequence"/>
</dbReference>
<sequence length="76" mass="8428">MLSRIDGLSLDQKTRLDAVSLLRLANLQHQKIRRTRLKSGCAAEHQERGQDGSGDSHDSAKYHDSFNASVHIVNSS</sequence>